<sequence length="1050" mass="118446">MPPRISPLKDAMHHVVTKSDKTKFEVNYINAVKGRGLFAKGSFCKGDFIVEYRGELINYAELERRRKLYHPSCAVFMFEFKWRGKTWCIDASREDGSFGRLVNDDHQHPNCKMKKIDVNGKAHLCLFALKDIKEGEEITYDYGGDDCPWRTQESSIAANSRAAGDSDASLQSQPPVDDASLQSQTPVDDASLQSQTPVDDASLQSQTPVDDAFGQTRSPQQIATQNHSENEIFVPKLRRTKSVIMKDTNLEDSDELFDSTPESSDDYVPDTTSESDSDVSLTLNQAKRRLLDELDIDQSGSVSCPDFDTTTSDKMHNVASEASGTGEEPSSSQNTTDGIVVSAYQKRDGARVYNKRHYCLYCSKPYAKMARHLESSHENKSDVARALSFPKGSKERKNQLDYIRNRGNYAHNAAVMESGKGELVPFKRPRKEVQGEDFMHCAYCQGLFTRKVLWRHMRTCRLQPQSDPPKPGKNRVQSMCTYTGPVPSNMTKQLWGVISAMNPDPITDIIKNDRVITDIGQHLLNKGGLSDKNKQCVREKMRELGRLIHNARKVTSLKTLEDCVNPKKYMETVKAVKYTCGYDSETDKFLIPSLANKLGNSLVKVCKLLKAQGLISNDKQLVKNASEFQEVHANKWNEMISATALRNIREAKWNVPTLMPFTEDVQKLHTFLSQVQDEWFNLLSESPSTKAWMELAKVCLAQMILFNRRREGEVASMPLSVFLSRDTSDPHEDVDWALSEVEKKLCRHFTRVITRGKRGRPVPVLLTPKMLCSLELLVKQREACGVLKDNAYMFARPEAMTHFRGSDCLRGFAKACGAKCPKALTSTRLRKHAATLSTVLNMTDTEMDQLANFLGHDIRIHREFYRLPEKTLQLAKISKVLMALEQGRLAEFHGKNLDEIGIDPDEKVVDCDEEEQVNDCDEEDRSIQEGHCSSTVDASAEVALPATERNMSHKRGKPSSEVPMSSGASAMRPPCKGKSSQKKAPWQQAEVQAVERHLKSFIISGTVPAKSDCEKCLKAEPQALRNRDWKTVKFYVYNRITAFKKKLQCR</sequence>
<dbReference type="RefSeq" id="XP_026114628.1">
    <property type="nucleotide sequence ID" value="XM_026258843.1"/>
</dbReference>
<feature type="compositionally biased region" description="Polar residues" evidence="1">
    <location>
        <begin position="215"/>
        <end position="227"/>
    </location>
</feature>
<evidence type="ECO:0000259" key="2">
    <source>
        <dbReference type="PROSITE" id="PS50280"/>
    </source>
</evidence>
<feature type="region of interest" description="Disordered" evidence="1">
    <location>
        <begin position="319"/>
        <end position="338"/>
    </location>
</feature>
<dbReference type="AlphaFoldDB" id="A0A6P6P163"/>
<feature type="region of interest" description="Disordered" evidence="1">
    <location>
        <begin position="154"/>
        <end position="229"/>
    </location>
</feature>
<dbReference type="PANTHER" id="PTHR33480:SF5">
    <property type="entry name" value="SI:DKEY-51D8.9"/>
    <property type="match status" value="1"/>
</dbReference>
<dbReference type="Gene3D" id="2.170.270.10">
    <property type="entry name" value="SET domain"/>
    <property type="match status" value="1"/>
</dbReference>
<feature type="domain" description="SET" evidence="2">
    <location>
        <begin position="22"/>
        <end position="143"/>
    </location>
</feature>
<dbReference type="OrthoDB" id="5376140at2759"/>
<dbReference type="InterPro" id="IPR001214">
    <property type="entry name" value="SET_dom"/>
</dbReference>
<feature type="compositionally biased region" description="Acidic residues" evidence="1">
    <location>
        <begin position="252"/>
        <end position="277"/>
    </location>
</feature>
<dbReference type="Proteomes" id="UP000515129">
    <property type="component" value="Unplaced"/>
</dbReference>
<feature type="compositionally biased region" description="Polar residues" evidence="1">
    <location>
        <begin position="320"/>
        <end position="337"/>
    </location>
</feature>
<evidence type="ECO:0000313" key="4">
    <source>
        <dbReference type="RefSeq" id="XP_026114628.1"/>
    </source>
</evidence>
<proteinExistence type="predicted"/>
<feature type="region of interest" description="Disordered" evidence="1">
    <location>
        <begin position="949"/>
        <end position="985"/>
    </location>
</feature>
<organism evidence="3 4">
    <name type="scientific">Carassius auratus</name>
    <name type="common">Goldfish</name>
    <dbReference type="NCBI Taxonomy" id="7957"/>
    <lineage>
        <taxon>Eukaryota</taxon>
        <taxon>Metazoa</taxon>
        <taxon>Chordata</taxon>
        <taxon>Craniata</taxon>
        <taxon>Vertebrata</taxon>
        <taxon>Euteleostomi</taxon>
        <taxon>Actinopterygii</taxon>
        <taxon>Neopterygii</taxon>
        <taxon>Teleostei</taxon>
        <taxon>Ostariophysi</taxon>
        <taxon>Cypriniformes</taxon>
        <taxon>Cyprinidae</taxon>
        <taxon>Cyprininae</taxon>
        <taxon>Carassius</taxon>
    </lineage>
</organism>
<dbReference type="GeneID" id="113093020"/>
<dbReference type="SUPFAM" id="SSF82199">
    <property type="entry name" value="SET domain"/>
    <property type="match status" value="1"/>
</dbReference>
<dbReference type="PANTHER" id="PTHR33480">
    <property type="entry name" value="SET DOMAIN-CONTAINING PROTEIN-RELATED"/>
    <property type="match status" value="1"/>
</dbReference>
<dbReference type="InterPro" id="IPR046341">
    <property type="entry name" value="SET_dom_sf"/>
</dbReference>
<dbReference type="Pfam" id="PF00856">
    <property type="entry name" value="SET"/>
    <property type="match status" value="1"/>
</dbReference>
<dbReference type="KEGG" id="caua:113093020"/>
<name>A0A6P6P163_CARAU</name>
<evidence type="ECO:0000313" key="3">
    <source>
        <dbReference type="Proteomes" id="UP000515129"/>
    </source>
</evidence>
<dbReference type="InterPro" id="IPR018247">
    <property type="entry name" value="EF_Hand_1_Ca_BS"/>
</dbReference>
<feature type="region of interest" description="Disordered" evidence="1">
    <location>
        <begin position="252"/>
        <end position="279"/>
    </location>
</feature>
<protein>
    <submittedName>
        <fullName evidence="4">Uncharacterized protein LOC113093020</fullName>
    </submittedName>
</protein>
<feature type="compositionally biased region" description="Polar residues" evidence="1">
    <location>
        <begin position="168"/>
        <end position="208"/>
    </location>
</feature>
<keyword evidence="3" id="KW-1185">Reference proteome</keyword>
<dbReference type="SMART" id="SM00317">
    <property type="entry name" value="SET"/>
    <property type="match status" value="1"/>
</dbReference>
<reference evidence="4" key="1">
    <citation type="submission" date="2025-08" db="UniProtKB">
        <authorList>
            <consortium name="RefSeq"/>
        </authorList>
    </citation>
    <scope>IDENTIFICATION</scope>
    <source>
        <strain evidence="4">Wakin</strain>
        <tissue evidence="4">Muscle</tissue>
    </source>
</reference>
<dbReference type="PROSITE" id="PS50280">
    <property type="entry name" value="SET"/>
    <property type="match status" value="1"/>
</dbReference>
<dbReference type="PROSITE" id="PS00018">
    <property type="entry name" value="EF_HAND_1"/>
    <property type="match status" value="1"/>
</dbReference>
<evidence type="ECO:0000256" key="1">
    <source>
        <dbReference type="SAM" id="MobiDB-lite"/>
    </source>
</evidence>
<gene>
    <name evidence="4" type="primary">LOC113093020</name>
</gene>
<accession>A0A6P6P163</accession>